<proteinExistence type="predicted"/>
<evidence type="ECO:0000313" key="3">
    <source>
        <dbReference type="EMBL" id="UUP13584.1"/>
    </source>
</evidence>
<name>A0ABY5M8Z2_9ACTN</name>
<protein>
    <submittedName>
        <fullName evidence="3">Uncharacterized protein</fullName>
    </submittedName>
</protein>
<keyword evidence="1" id="KW-0472">Membrane</keyword>
<feature type="signal peptide" evidence="2">
    <location>
        <begin position="1"/>
        <end position="22"/>
    </location>
</feature>
<keyword evidence="4" id="KW-1185">Reference proteome</keyword>
<evidence type="ECO:0000256" key="1">
    <source>
        <dbReference type="SAM" id="Phobius"/>
    </source>
</evidence>
<sequence length="179" mass="19375">MRLTNPLWYLAAFLLAIGSAMAATAVAASAFEPVRDARVTPATERVDAKGATLAIYTDIVQDDRDILCRGRYGDKDKGRIEIPDKGVDVTADSDGTRWHLIGLLEQGRDGLRIVCTPTDKRTDNASYGYATVTGYSSRVNNGRGIAYIGIAAGAVLAGWIFWCRRQARRDAHLASAVVD</sequence>
<evidence type="ECO:0000313" key="4">
    <source>
        <dbReference type="Proteomes" id="UP001316184"/>
    </source>
</evidence>
<organism evidence="3 4">
    <name type="scientific">Aeromicrobium wangtongii</name>
    <dbReference type="NCBI Taxonomy" id="2969247"/>
    <lineage>
        <taxon>Bacteria</taxon>
        <taxon>Bacillati</taxon>
        <taxon>Actinomycetota</taxon>
        <taxon>Actinomycetes</taxon>
        <taxon>Propionibacteriales</taxon>
        <taxon>Nocardioidaceae</taxon>
        <taxon>Aeromicrobium</taxon>
    </lineage>
</organism>
<dbReference type="Proteomes" id="UP001316184">
    <property type="component" value="Chromosome"/>
</dbReference>
<dbReference type="RefSeq" id="WP_232403709.1">
    <property type="nucleotide sequence ID" value="NZ_CP102173.1"/>
</dbReference>
<dbReference type="EMBL" id="CP102173">
    <property type="protein sequence ID" value="UUP13584.1"/>
    <property type="molecule type" value="Genomic_DNA"/>
</dbReference>
<feature type="transmembrane region" description="Helical" evidence="1">
    <location>
        <begin position="144"/>
        <end position="162"/>
    </location>
</feature>
<accession>A0ABY5M8Z2</accession>
<gene>
    <name evidence="3" type="ORF">NQV15_17305</name>
</gene>
<keyword evidence="1" id="KW-0812">Transmembrane</keyword>
<keyword evidence="1" id="KW-1133">Transmembrane helix</keyword>
<keyword evidence="2" id="KW-0732">Signal</keyword>
<reference evidence="3 4" key="1">
    <citation type="submission" date="2022-08" db="EMBL/GenBank/DDBJ databases">
        <title>novel species in genus Aeromicrobium.</title>
        <authorList>
            <person name="Ye L."/>
        </authorList>
    </citation>
    <scope>NUCLEOTIDE SEQUENCE [LARGE SCALE GENOMIC DNA]</scope>
    <source>
        <strain evidence="4">zg-Y1379</strain>
    </source>
</reference>
<evidence type="ECO:0000256" key="2">
    <source>
        <dbReference type="SAM" id="SignalP"/>
    </source>
</evidence>
<feature type="chain" id="PRO_5046682704" evidence="2">
    <location>
        <begin position="23"/>
        <end position="179"/>
    </location>
</feature>